<evidence type="ECO:0000313" key="1">
    <source>
        <dbReference type="EMBL" id="QUT04363.1"/>
    </source>
</evidence>
<dbReference type="Proteomes" id="UP000681425">
    <property type="component" value="Chromosome"/>
</dbReference>
<name>A0A975Q0G0_9SPHN</name>
<sequence>MNIVERAARAMFATANQLHDWNEPNAEPLRKIYRENARAALHAIREPDEEMIGAADDLTDTHANIHPTGLEVWYTMIDVALDENDD</sequence>
<organism evidence="1 2">
    <name type="scientific">Sphingobium phenoxybenzoativorans</name>
    <dbReference type="NCBI Taxonomy" id="1592790"/>
    <lineage>
        <taxon>Bacteria</taxon>
        <taxon>Pseudomonadati</taxon>
        <taxon>Pseudomonadota</taxon>
        <taxon>Alphaproteobacteria</taxon>
        <taxon>Sphingomonadales</taxon>
        <taxon>Sphingomonadaceae</taxon>
        <taxon>Sphingobium</taxon>
    </lineage>
</organism>
<dbReference type="AlphaFoldDB" id="A0A975Q0G0"/>
<dbReference type="RefSeq" id="WP_212608193.1">
    <property type="nucleotide sequence ID" value="NZ_CP073910.1"/>
</dbReference>
<evidence type="ECO:0000313" key="2">
    <source>
        <dbReference type="Proteomes" id="UP000681425"/>
    </source>
</evidence>
<proteinExistence type="predicted"/>
<accession>A0A975Q0G0</accession>
<dbReference type="KEGG" id="spph:KFK14_14960"/>
<gene>
    <name evidence="1" type="ORF">KFK14_14960</name>
</gene>
<dbReference type="EMBL" id="CP073910">
    <property type="protein sequence ID" value="QUT04363.1"/>
    <property type="molecule type" value="Genomic_DNA"/>
</dbReference>
<reference evidence="1" key="1">
    <citation type="submission" date="2021-04" db="EMBL/GenBank/DDBJ databases">
        <title>Isolation of p-tert-butylphenol degrading bacteria Sphingobium phenoxybenzoativorans Tas13 from active sludge.</title>
        <authorList>
            <person name="Li Y."/>
        </authorList>
    </citation>
    <scope>NUCLEOTIDE SEQUENCE</scope>
    <source>
        <strain evidence="1">Tas13</strain>
    </source>
</reference>
<protein>
    <submittedName>
        <fullName evidence="1">Uncharacterized protein</fullName>
    </submittedName>
</protein>
<keyword evidence="2" id="KW-1185">Reference proteome</keyword>